<dbReference type="GO" id="GO:0004867">
    <property type="term" value="F:serine-type endopeptidase inhibitor activity"/>
    <property type="evidence" value="ECO:0007669"/>
    <property type="project" value="InterPro"/>
</dbReference>
<keyword evidence="3" id="KW-0732">Signal</keyword>
<evidence type="ECO:0000256" key="2">
    <source>
        <dbReference type="SAM" id="MobiDB-lite"/>
    </source>
</evidence>
<gene>
    <name evidence="5" type="ORF">SAMN04488561_1975</name>
</gene>
<dbReference type="InterPro" id="IPR042178">
    <property type="entry name" value="Serpin_sf_1"/>
</dbReference>
<dbReference type="PANTHER" id="PTHR11461">
    <property type="entry name" value="SERINE PROTEASE INHIBITOR, SERPIN"/>
    <property type="match status" value="1"/>
</dbReference>
<evidence type="ECO:0000256" key="1">
    <source>
        <dbReference type="RuleBase" id="RU000411"/>
    </source>
</evidence>
<evidence type="ECO:0000313" key="6">
    <source>
        <dbReference type="Proteomes" id="UP000181980"/>
    </source>
</evidence>
<feature type="region of interest" description="Disordered" evidence="2">
    <location>
        <begin position="27"/>
        <end position="50"/>
    </location>
</feature>
<organism evidence="5 6">
    <name type="scientific">Jiangella alba</name>
    <dbReference type="NCBI Taxonomy" id="561176"/>
    <lineage>
        <taxon>Bacteria</taxon>
        <taxon>Bacillati</taxon>
        <taxon>Actinomycetota</taxon>
        <taxon>Actinomycetes</taxon>
        <taxon>Jiangellales</taxon>
        <taxon>Jiangellaceae</taxon>
        <taxon>Jiangella</taxon>
    </lineage>
</organism>
<sequence length="426" mass="43887">MSLPRVAGAALASALLLAGCGSAADDGADGSGGADAAPTSTRTADPGPAPRIDVVADLAPADAGTVAASVNQFGFDLLGQLSDGTENTVTSPVSVASLLAMVLAGAGGDTASAMAATLHLDDPRDVRVGALLDQLADTTDVTLAPANALWTQQGVPFEADYLSFVRDSFGATIDEADLGSQSTADDIDAWVRDATEDRIDGIAADLGLPDPDAALVLVNAVYFLGTWTTQFDPADTQTQAFTLPDASTADVPLMFLREQTLPFAQRDGYSVLRLPYGADGRYGMEILLPDDPAGLPQLLSSLDAAEWSAAVGALAPQELQTVAVPKFELEWDADLGDALTALGMGPAFQNADFRPMSAYPQTLDSVVHKTYIRVDEAGTEAAAVTGGVTRSSAGQSFRADRPFAFTISDTQTGAIVFLGAVTDPRG</sequence>
<feature type="chain" id="PRO_5010245640" evidence="3">
    <location>
        <begin position="24"/>
        <end position="426"/>
    </location>
</feature>
<evidence type="ECO:0000259" key="4">
    <source>
        <dbReference type="SMART" id="SM00093"/>
    </source>
</evidence>
<keyword evidence="6" id="KW-1185">Reference proteome</keyword>
<comment type="similarity">
    <text evidence="1">Belongs to the serpin family.</text>
</comment>
<reference evidence="6" key="1">
    <citation type="submission" date="2016-10" db="EMBL/GenBank/DDBJ databases">
        <authorList>
            <person name="Varghese N."/>
            <person name="Submissions S."/>
        </authorList>
    </citation>
    <scope>NUCLEOTIDE SEQUENCE [LARGE SCALE GENOMIC DNA]</scope>
    <source>
        <strain evidence="6">DSM 45237</strain>
    </source>
</reference>
<dbReference type="Proteomes" id="UP000181980">
    <property type="component" value="Unassembled WGS sequence"/>
</dbReference>
<dbReference type="Pfam" id="PF00079">
    <property type="entry name" value="Serpin"/>
    <property type="match status" value="1"/>
</dbReference>
<evidence type="ECO:0000256" key="3">
    <source>
        <dbReference type="SAM" id="SignalP"/>
    </source>
</evidence>
<dbReference type="Gene3D" id="2.30.39.10">
    <property type="entry name" value="Alpha-1-antitrypsin, domain 1"/>
    <property type="match status" value="1"/>
</dbReference>
<proteinExistence type="inferred from homology"/>
<dbReference type="EMBL" id="FNUC01000003">
    <property type="protein sequence ID" value="SEE61896.1"/>
    <property type="molecule type" value="Genomic_DNA"/>
</dbReference>
<dbReference type="GO" id="GO:0005615">
    <property type="term" value="C:extracellular space"/>
    <property type="evidence" value="ECO:0007669"/>
    <property type="project" value="InterPro"/>
</dbReference>
<dbReference type="OrthoDB" id="9764871at2"/>
<feature type="domain" description="Serpin" evidence="4">
    <location>
        <begin position="75"/>
        <end position="424"/>
    </location>
</feature>
<dbReference type="InterPro" id="IPR023796">
    <property type="entry name" value="Serpin_dom"/>
</dbReference>
<dbReference type="AlphaFoldDB" id="A0A1H5KAU5"/>
<evidence type="ECO:0000313" key="5">
    <source>
        <dbReference type="EMBL" id="SEE61896.1"/>
    </source>
</evidence>
<feature type="signal peptide" evidence="3">
    <location>
        <begin position="1"/>
        <end position="23"/>
    </location>
</feature>
<dbReference type="PROSITE" id="PS51257">
    <property type="entry name" value="PROKAR_LIPOPROTEIN"/>
    <property type="match status" value="1"/>
</dbReference>
<dbReference type="Gene3D" id="3.30.497.10">
    <property type="entry name" value="Antithrombin, subunit I, domain 2"/>
    <property type="match status" value="1"/>
</dbReference>
<dbReference type="SUPFAM" id="SSF56574">
    <property type="entry name" value="Serpins"/>
    <property type="match status" value="1"/>
</dbReference>
<name>A0A1H5KAU5_9ACTN</name>
<dbReference type="RefSeq" id="WP_069115278.1">
    <property type="nucleotide sequence ID" value="NZ_FNUC01000003.1"/>
</dbReference>
<dbReference type="InterPro" id="IPR042185">
    <property type="entry name" value="Serpin_sf_2"/>
</dbReference>
<dbReference type="PANTHER" id="PTHR11461:SF211">
    <property type="entry name" value="GH10112P-RELATED"/>
    <property type="match status" value="1"/>
</dbReference>
<dbReference type="InterPro" id="IPR036186">
    <property type="entry name" value="Serpin_sf"/>
</dbReference>
<accession>A0A1H5KAU5</accession>
<dbReference type="STRING" id="561176.SAMN04488561_1975"/>
<dbReference type="CDD" id="cd19588">
    <property type="entry name" value="serpin_miropin-like"/>
    <property type="match status" value="1"/>
</dbReference>
<protein>
    <submittedName>
        <fullName evidence="5">Serpin B</fullName>
    </submittedName>
</protein>
<dbReference type="InterPro" id="IPR000215">
    <property type="entry name" value="Serpin_fam"/>
</dbReference>
<dbReference type="SMART" id="SM00093">
    <property type="entry name" value="SERPIN"/>
    <property type="match status" value="1"/>
</dbReference>